<sequence>MFMMRIIMKKTNITVLIAALVIVAAPWLTVLLPWDFFSNLRIQAKYENTESQMQEMADSIIRMESDGHPQLGELSELNPPYFEGSLTDSWNSPIHYSPTTRTLTSAGADQTLSTGDDLSLVVAGKR</sequence>
<proteinExistence type="predicted"/>
<name>A0A1M6QJZ7_9BACT</name>
<keyword evidence="2" id="KW-1185">Reference proteome</keyword>
<evidence type="ECO:0000313" key="1">
    <source>
        <dbReference type="EMBL" id="SHK20498.1"/>
    </source>
</evidence>
<dbReference type="InParanoid" id="A0A1M6QJZ7"/>
<evidence type="ECO:0000313" key="2">
    <source>
        <dbReference type="Proteomes" id="UP000184510"/>
    </source>
</evidence>
<dbReference type="Proteomes" id="UP000184510">
    <property type="component" value="Unassembled WGS sequence"/>
</dbReference>
<gene>
    <name evidence="1" type="ORF">SAMN02745181_3421</name>
</gene>
<reference evidence="1 2" key="1">
    <citation type="submission" date="2016-11" db="EMBL/GenBank/DDBJ databases">
        <authorList>
            <person name="Jaros S."/>
            <person name="Januszkiewicz K."/>
            <person name="Wedrychowicz H."/>
        </authorList>
    </citation>
    <scope>NUCLEOTIDE SEQUENCE [LARGE SCALE GENOMIC DNA]</scope>
    <source>
        <strain evidence="1 2">DSM 18772</strain>
    </source>
</reference>
<dbReference type="EMBL" id="FQYR01000006">
    <property type="protein sequence ID" value="SHK20498.1"/>
    <property type="molecule type" value="Genomic_DNA"/>
</dbReference>
<organism evidence="1 2">
    <name type="scientific">Rubritalea squalenifaciens DSM 18772</name>
    <dbReference type="NCBI Taxonomy" id="1123071"/>
    <lineage>
        <taxon>Bacteria</taxon>
        <taxon>Pseudomonadati</taxon>
        <taxon>Verrucomicrobiota</taxon>
        <taxon>Verrucomicrobiia</taxon>
        <taxon>Verrucomicrobiales</taxon>
        <taxon>Rubritaleaceae</taxon>
        <taxon>Rubritalea</taxon>
    </lineage>
</organism>
<evidence type="ECO:0008006" key="3">
    <source>
        <dbReference type="Google" id="ProtNLM"/>
    </source>
</evidence>
<accession>A0A1M6QJZ7</accession>
<protein>
    <recommendedName>
        <fullName evidence="3">Type II secretion system (T2SS), protein G</fullName>
    </recommendedName>
</protein>
<dbReference type="AlphaFoldDB" id="A0A1M6QJZ7"/>